<dbReference type="PANTHER" id="PTHR48023:SF4">
    <property type="entry name" value="D-XYLOSE-PROTON SYMPORTER-LIKE 2"/>
    <property type="match status" value="1"/>
</dbReference>
<keyword evidence="4" id="KW-1003">Cell membrane</keyword>
<evidence type="ECO:0000256" key="5">
    <source>
        <dbReference type="ARBA" id="ARBA00022597"/>
    </source>
</evidence>
<feature type="transmembrane region" description="Helical" evidence="10">
    <location>
        <begin position="138"/>
        <end position="158"/>
    </location>
</feature>
<reference evidence="12 13" key="1">
    <citation type="submission" date="2019-07" db="EMBL/GenBank/DDBJ databases">
        <title>Whole genome shotgun sequence of Marinococcus halophilus NBRC 102359.</title>
        <authorList>
            <person name="Hosoyama A."/>
            <person name="Uohara A."/>
            <person name="Ohji S."/>
            <person name="Ichikawa N."/>
        </authorList>
    </citation>
    <scope>NUCLEOTIDE SEQUENCE [LARGE SCALE GENOMIC DNA]</scope>
    <source>
        <strain evidence="12 13">NBRC 102359</strain>
    </source>
</reference>
<dbReference type="CDD" id="cd17359">
    <property type="entry name" value="MFS_XylE_like"/>
    <property type="match status" value="1"/>
</dbReference>
<dbReference type="InterPro" id="IPR050820">
    <property type="entry name" value="MFS_Sugar_Transporter"/>
</dbReference>
<dbReference type="Gene3D" id="1.20.1250.20">
    <property type="entry name" value="MFS general substrate transporter like domains"/>
    <property type="match status" value="2"/>
</dbReference>
<dbReference type="PROSITE" id="PS50850">
    <property type="entry name" value="MFS"/>
    <property type="match status" value="1"/>
</dbReference>
<keyword evidence="13" id="KW-1185">Reference proteome</keyword>
<dbReference type="EMBL" id="BJUN01000001">
    <property type="protein sequence ID" value="GEK57220.1"/>
    <property type="molecule type" value="Genomic_DNA"/>
</dbReference>
<dbReference type="InterPro" id="IPR047984">
    <property type="entry name" value="XylE-like"/>
</dbReference>
<feature type="transmembrane region" description="Helical" evidence="10">
    <location>
        <begin position="319"/>
        <end position="340"/>
    </location>
</feature>
<proteinExistence type="inferred from homology"/>
<dbReference type="InterPro" id="IPR003663">
    <property type="entry name" value="Sugar/inositol_transpt"/>
</dbReference>
<dbReference type="PROSITE" id="PS00216">
    <property type="entry name" value="SUGAR_TRANSPORT_1"/>
    <property type="match status" value="1"/>
</dbReference>
<feature type="transmembrane region" description="Helical" evidence="10">
    <location>
        <begin position="374"/>
        <end position="399"/>
    </location>
</feature>
<evidence type="ECO:0000313" key="13">
    <source>
        <dbReference type="Proteomes" id="UP000321051"/>
    </source>
</evidence>
<keyword evidence="7 10" id="KW-1133">Transmembrane helix</keyword>
<feature type="transmembrane region" description="Helical" evidence="10">
    <location>
        <begin position="347"/>
        <end position="368"/>
    </location>
</feature>
<evidence type="ECO:0000256" key="2">
    <source>
        <dbReference type="ARBA" id="ARBA00010992"/>
    </source>
</evidence>
<evidence type="ECO:0000256" key="9">
    <source>
        <dbReference type="RuleBase" id="RU003346"/>
    </source>
</evidence>
<comment type="similarity">
    <text evidence="2 9">Belongs to the major facilitator superfamily. Sugar transporter (TC 2.A.1.1) family.</text>
</comment>
<evidence type="ECO:0000259" key="11">
    <source>
        <dbReference type="PROSITE" id="PS50850"/>
    </source>
</evidence>
<evidence type="ECO:0000256" key="6">
    <source>
        <dbReference type="ARBA" id="ARBA00022692"/>
    </source>
</evidence>
<feature type="transmembrane region" description="Helical" evidence="10">
    <location>
        <begin position="442"/>
        <end position="460"/>
    </location>
</feature>
<keyword evidence="6 10" id="KW-0812">Transmembrane</keyword>
<evidence type="ECO:0000256" key="3">
    <source>
        <dbReference type="ARBA" id="ARBA00022448"/>
    </source>
</evidence>
<feature type="transmembrane region" description="Helical" evidence="10">
    <location>
        <begin position="99"/>
        <end position="118"/>
    </location>
</feature>
<dbReference type="PRINTS" id="PR00171">
    <property type="entry name" value="SUGRTRNSPORT"/>
</dbReference>
<dbReference type="NCBIfam" id="NF007484">
    <property type="entry name" value="PRK10077.1"/>
    <property type="match status" value="1"/>
</dbReference>
<dbReference type="InterPro" id="IPR020846">
    <property type="entry name" value="MFS_dom"/>
</dbReference>
<evidence type="ECO:0000256" key="10">
    <source>
        <dbReference type="SAM" id="Phobius"/>
    </source>
</evidence>
<feature type="transmembrane region" description="Helical" evidence="10">
    <location>
        <begin position="411"/>
        <end position="430"/>
    </location>
</feature>
<evidence type="ECO:0000256" key="4">
    <source>
        <dbReference type="ARBA" id="ARBA00022475"/>
    </source>
</evidence>
<comment type="caution">
    <text evidence="12">The sequence shown here is derived from an EMBL/GenBank/DDBJ whole genome shotgun (WGS) entry which is preliminary data.</text>
</comment>
<evidence type="ECO:0000256" key="1">
    <source>
        <dbReference type="ARBA" id="ARBA00004651"/>
    </source>
</evidence>
<dbReference type="SUPFAM" id="SSF103473">
    <property type="entry name" value="MFS general substrate transporter"/>
    <property type="match status" value="1"/>
</dbReference>
<dbReference type="GO" id="GO:0005886">
    <property type="term" value="C:plasma membrane"/>
    <property type="evidence" value="ECO:0007669"/>
    <property type="project" value="UniProtKB-SubCell"/>
</dbReference>
<accession>A0A510Y1M8</accession>
<dbReference type="Pfam" id="PF00083">
    <property type="entry name" value="Sugar_tr"/>
    <property type="match status" value="1"/>
</dbReference>
<dbReference type="Proteomes" id="UP000321051">
    <property type="component" value="Unassembled WGS sequence"/>
</dbReference>
<comment type="subcellular location">
    <subcellularLocation>
        <location evidence="1">Cell membrane</location>
        <topology evidence="1">Multi-pass membrane protein</topology>
    </subcellularLocation>
</comment>
<gene>
    <name evidence="12" type="ORF">MHA01_01250</name>
</gene>
<feature type="transmembrane region" description="Helical" evidence="10">
    <location>
        <begin position="280"/>
        <end position="304"/>
    </location>
</feature>
<dbReference type="InterPro" id="IPR036259">
    <property type="entry name" value="MFS_trans_sf"/>
</dbReference>
<evidence type="ECO:0000256" key="7">
    <source>
        <dbReference type="ARBA" id="ARBA00022989"/>
    </source>
</evidence>
<feature type="domain" description="Major facilitator superfamily (MFS) profile" evidence="11">
    <location>
        <begin position="30"/>
        <end position="464"/>
    </location>
</feature>
<dbReference type="STRING" id="1371.GCA_900166605_02267"/>
<evidence type="ECO:0000256" key="8">
    <source>
        <dbReference type="ARBA" id="ARBA00023136"/>
    </source>
</evidence>
<feature type="transmembrane region" description="Helical" evidence="10">
    <location>
        <begin position="68"/>
        <end position="92"/>
    </location>
</feature>
<sequence length="477" mass="52225">MFVIAYIKEGRVVELLAHMNSKRTIYVVLVTMVATLGGLLFGYDTAVISGAEGSLQTYFADSLNLSPFIHGLTVSSALIGCIIGGLISGFFANRIGRKFTLIIAAVLFLLSALGSAYPEALFFEAGDPSVALLVVFNIYRIIGGIGVGLASAVAPMYIGEMAPPDIRGRLVSLNQFAIIFGQFVVYFVNWGIARGETAEWVDTLGWRYMFASEAIPAALFLLFLLTVPETPRYLVSKNRDDKAMKILSRIYDQTMAKATFYEINQSFDKSKEKLFAYGKLIIIIGILLSIFQQFVGINVALYYAPRIFESMGAARDASLFQTIIMGAVNLIFTVIAIMTVDKFGRKPLLIIGSIGMTIGMFGVSALAFTGTIGIATLVFIIIYTASFMMSWGPVVWVLLSEIFPNKIRGQALAIAVAAQWAANYFISSTYPAMIEFSGGLTYGFYGFMSILSALFVWKFVPETKGKTLEEIEMGMKK</sequence>
<dbReference type="AlphaFoldDB" id="A0A510Y1M8"/>
<keyword evidence="8 10" id="KW-0472">Membrane</keyword>
<dbReference type="InterPro" id="IPR005829">
    <property type="entry name" value="Sugar_transporter_CS"/>
</dbReference>
<protein>
    <submittedName>
        <fullName evidence="12">D-xylose transporter XylE</fullName>
    </submittedName>
</protein>
<feature type="transmembrane region" description="Helical" evidence="10">
    <location>
        <begin position="208"/>
        <end position="227"/>
    </location>
</feature>
<evidence type="ECO:0000313" key="12">
    <source>
        <dbReference type="EMBL" id="GEK57220.1"/>
    </source>
</evidence>
<organism evidence="12 13">
    <name type="scientific">Marinococcus halophilus</name>
    <dbReference type="NCBI Taxonomy" id="1371"/>
    <lineage>
        <taxon>Bacteria</taxon>
        <taxon>Bacillati</taxon>
        <taxon>Bacillota</taxon>
        <taxon>Bacilli</taxon>
        <taxon>Bacillales</taxon>
        <taxon>Bacillaceae</taxon>
        <taxon>Marinococcus</taxon>
    </lineage>
</organism>
<keyword evidence="3 9" id="KW-0813">Transport</keyword>
<feature type="transmembrane region" description="Helical" evidence="10">
    <location>
        <begin position="25"/>
        <end position="48"/>
    </location>
</feature>
<dbReference type="GO" id="GO:0022857">
    <property type="term" value="F:transmembrane transporter activity"/>
    <property type="evidence" value="ECO:0007669"/>
    <property type="project" value="InterPro"/>
</dbReference>
<dbReference type="FunFam" id="1.20.1250.20:FF:000122">
    <property type="entry name" value="D-xylose transporter XylE"/>
    <property type="match status" value="1"/>
</dbReference>
<dbReference type="PANTHER" id="PTHR48023">
    <property type="entry name" value="D-XYLOSE-PROTON SYMPORTER-LIKE 2"/>
    <property type="match status" value="1"/>
</dbReference>
<dbReference type="NCBIfam" id="TIGR00879">
    <property type="entry name" value="SP"/>
    <property type="match status" value="1"/>
</dbReference>
<dbReference type="InterPro" id="IPR005828">
    <property type="entry name" value="MFS_sugar_transport-like"/>
</dbReference>
<dbReference type="PROSITE" id="PS00217">
    <property type="entry name" value="SUGAR_TRANSPORT_2"/>
    <property type="match status" value="1"/>
</dbReference>
<name>A0A510Y1M8_MARHA</name>
<keyword evidence="5" id="KW-0762">Sugar transport</keyword>
<feature type="transmembrane region" description="Helical" evidence="10">
    <location>
        <begin position="170"/>
        <end position="188"/>
    </location>
</feature>